<comment type="similarity">
    <text evidence="2">Belongs to the universal ribosomal protein uL29 family.</text>
</comment>
<reference evidence="9 10" key="1">
    <citation type="journal article" date="2016" name="Mol. Biol. Evol.">
        <title>Comparative Genomics of Early-Diverging Mushroom-Forming Fungi Provides Insights into the Origins of Lignocellulose Decay Capabilities.</title>
        <authorList>
            <person name="Nagy L.G."/>
            <person name="Riley R."/>
            <person name="Tritt A."/>
            <person name="Adam C."/>
            <person name="Daum C."/>
            <person name="Floudas D."/>
            <person name="Sun H."/>
            <person name="Yadav J.S."/>
            <person name="Pangilinan J."/>
            <person name="Larsson K.H."/>
            <person name="Matsuura K."/>
            <person name="Barry K."/>
            <person name="Labutti K."/>
            <person name="Kuo R."/>
            <person name="Ohm R.A."/>
            <person name="Bhattacharya S.S."/>
            <person name="Shirouzu T."/>
            <person name="Yoshinaga Y."/>
            <person name="Martin F.M."/>
            <person name="Grigoriev I.V."/>
            <person name="Hibbett D.S."/>
        </authorList>
    </citation>
    <scope>NUCLEOTIDE SEQUENCE [LARGE SCALE GENOMIC DNA]</scope>
    <source>
        <strain evidence="9 10">93-53</strain>
    </source>
</reference>
<keyword evidence="5" id="KW-0687">Ribonucleoprotein</keyword>
<feature type="region of interest" description="Disordered" evidence="8">
    <location>
        <begin position="34"/>
        <end position="59"/>
    </location>
</feature>
<dbReference type="Gene3D" id="6.10.330.20">
    <property type="match status" value="1"/>
</dbReference>
<sequence length="263" mass="29737">MFRTLQPVVLRTLRPLSLRARTLATHAADLPSTSLEGAVKDEADAPVDSTPGVSTDSWKAERRQRPHLGIKVDENHGLWAFFRRKEEPNEKVTYEAFEAIDVAKDGSGRSWTAAELRRKSFKDLHTLWYVLLRERNLLATQVEDARRHNVHASMLSAYDNVRKCRKSMARIKYVINERRLAYEAKIKLYEQQREEAIIAAQEKEEAEKREAEAQAEAQAQEELAAQRGEASDPQSAARLAGAGLFETTPESPQSQSDSHGKES</sequence>
<comment type="subcellular location">
    <subcellularLocation>
        <location evidence="1">Mitochondrion</location>
    </subcellularLocation>
</comment>
<dbReference type="InterPro" id="IPR038340">
    <property type="entry name" value="MRP-L47_sf"/>
</dbReference>
<protein>
    <recommendedName>
        <fullName evidence="6">Large ribosomal subunit protein uL29m</fullName>
    </recommendedName>
    <alternativeName>
        <fullName evidence="7">54S ribosomal protein L4, mitochondrial</fullName>
    </alternativeName>
</protein>
<evidence type="ECO:0000256" key="8">
    <source>
        <dbReference type="SAM" id="MobiDB-lite"/>
    </source>
</evidence>
<evidence type="ECO:0000256" key="4">
    <source>
        <dbReference type="ARBA" id="ARBA00023128"/>
    </source>
</evidence>
<dbReference type="GO" id="GO:0032543">
    <property type="term" value="P:mitochondrial translation"/>
    <property type="evidence" value="ECO:0007669"/>
    <property type="project" value="TreeGrafter"/>
</dbReference>
<dbReference type="InterPro" id="IPR036049">
    <property type="entry name" value="Ribosomal_uL29_sf"/>
</dbReference>
<dbReference type="GeneID" id="63824770"/>
<dbReference type="RefSeq" id="XP_040769715.1">
    <property type="nucleotide sequence ID" value="XM_040907741.1"/>
</dbReference>
<dbReference type="GO" id="GO:0003735">
    <property type="term" value="F:structural constituent of ribosome"/>
    <property type="evidence" value="ECO:0007669"/>
    <property type="project" value="InterPro"/>
</dbReference>
<organism evidence="9 10">
    <name type="scientific">Laetiporus sulphureus 93-53</name>
    <dbReference type="NCBI Taxonomy" id="1314785"/>
    <lineage>
        <taxon>Eukaryota</taxon>
        <taxon>Fungi</taxon>
        <taxon>Dikarya</taxon>
        <taxon>Basidiomycota</taxon>
        <taxon>Agaricomycotina</taxon>
        <taxon>Agaricomycetes</taxon>
        <taxon>Polyporales</taxon>
        <taxon>Laetiporus</taxon>
    </lineage>
</organism>
<dbReference type="InParanoid" id="A0A165HQZ7"/>
<evidence type="ECO:0000256" key="6">
    <source>
        <dbReference type="ARBA" id="ARBA00035289"/>
    </source>
</evidence>
<evidence type="ECO:0000256" key="2">
    <source>
        <dbReference type="ARBA" id="ARBA00009254"/>
    </source>
</evidence>
<name>A0A165HQZ7_9APHY</name>
<dbReference type="PANTHER" id="PTHR21183:SF18">
    <property type="entry name" value="LARGE RIBOSOMAL SUBUNIT PROTEIN UL29M"/>
    <property type="match status" value="1"/>
</dbReference>
<dbReference type="EMBL" id="KV427606">
    <property type="protein sequence ID" value="KZT12067.1"/>
    <property type="molecule type" value="Genomic_DNA"/>
</dbReference>
<accession>A0A165HQZ7</accession>
<keyword evidence="4" id="KW-0496">Mitochondrion</keyword>
<evidence type="ECO:0000313" key="9">
    <source>
        <dbReference type="EMBL" id="KZT12067.1"/>
    </source>
</evidence>
<evidence type="ECO:0000313" key="10">
    <source>
        <dbReference type="Proteomes" id="UP000076871"/>
    </source>
</evidence>
<feature type="compositionally biased region" description="Polar residues" evidence="8">
    <location>
        <begin position="248"/>
        <end position="257"/>
    </location>
</feature>
<proteinExistence type="inferred from homology"/>
<dbReference type="Pfam" id="PF06984">
    <property type="entry name" value="MRP-L47"/>
    <property type="match status" value="1"/>
</dbReference>
<keyword evidence="10" id="KW-1185">Reference proteome</keyword>
<evidence type="ECO:0000256" key="7">
    <source>
        <dbReference type="ARBA" id="ARBA00035399"/>
    </source>
</evidence>
<keyword evidence="3" id="KW-0689">Ribosomal protein</keyword>
<evidence type="ECO:0000256" key="1">
    <source>
        <dbReference type="ARBA" id="ARBA00004173"/>
    </source>
</evidence>
<feature type="compositionally biased region" description="Basic and acidic residues" evidence="8">
    <location>
        <begin position="203"/>
        <end position="212"/>
    </location>
</feature>
<dbReference type="SUPFAM" id="SSF46561">
    <property type="entry name" value="Ribosomal protein L29 (L29p)"/>
    <property type="match status" value="1"/>
</dbReference>
<evidence type="ECO:0000256" key="5">
    <source>
        <dbReference type="ARBA" id="ARBA00023274"/>
    </source>
</evidence>
<dbReference type="AlphaFoldDB" id="A0A165HQZ7"/>
<gene>
    <name evidence="9" type="ORF">LAESUDRAFT_720045</name>
</gene>
<dbReference type="OrthoDB" id="270763at2759"/>
<feature type="region of interest" description="Disordered" evidence="8">
    <location>
        <begin position="203"/>
        <end position="263"/>
    </location>
</feature>
<evidence type="ECO:0000256" key="3">
    <source>
        <dbReference type="ARBA" id="ARBA00022980"/>
    </source>
</evidence>
<dbReference type="STRING" id="1314785.A0A165HQZ7"/>
<feature type="compositionally biased region" description="Low complexity" evidence="8">
    <location>
        <begin position="214"/>
        <end position="228"/>
    </location>
</feature>
<dbReference type="Proteomes" id="UP000076871">
    <property type="component" value="Unassembled WGS sequence"/>
</dbReference>
<dbReference type="GO" id="GO:0005762">
    <property type="term" value="C:mitochondrial large ribosomal subunit"/>
    <property type="evidence" value="ECO:0007669"/>
    <property type="project" value="TreeGrafter"/>
</dbReference>
<dbReference type="PANTHER" id="PTHR21183">
    <property type="entry name" value="RIBOSOMAL PROTEIN L47, MITOCHONDRIAL-RELATED"/>
    <property type="match status" value="1"/>
</dbReference>
<dbReference type="InterPro" id="IPR010729">
    <property type="entry name" value="Ribosomal_uL29_mit"/>
</dbReference>